<feature type="domain" description="CoA carboxyltransferase N-terminal" evidence="1">
    <location>
        <begin position="1"/>
        <end position="254"/>
    </location>
</feature>
<protein>
    <submittedName>
        <fullName evidence="3">Propionyl-CoA carboxylase beta chain</fullName>
        <ecNumber evidence="3">6.4.1.3</ecNumber>
    </submittedName>
</protein>
<dbReference type="PANTHER" id="PTHR43842">
    <property type="entry name" value="PROPIONYL-COA CARBOXYLASE BETA CHAIN"/>
    <property type="match status" value="1"/>
</dbReference>
<organism evidence="3">
    <name type="scientific">bioreactor metagenome</name>
    <dbReference type="NCBI Taxonomy" id="1076179"/>
    <lineage>
        <taxon>unclassified sequences</taxon>
        <taxon>metagenomes</taxon>
        <taxon>ecological metagenomes</taxon>
    </lineage>
</organism>
<dbReference type="InterPro" id="IPR011762">
    <property type="entry name" value="COA_CT_N"/>
</dbReference>
<dbReference type="SUPFAM" id="SSF52096">
    <property type="entry name" value="ClpP/crotonase"/>
    <property type="match status" value="2"/>
</dbReference>
<gene>
    <name evidence="3" type="primary">pccB_15</name>
    <name evidence="3" type="ORF">SDC9_46259</name>
</gene>
<dbReference type="PROSITE" id="PS50989">
    <property type="entry name" value="COA_CT_CTER"/>
    <property type="match status" value="1"/>
</dbReference>
<dbReference type="GO" id="GO:0004658">
    <property type="term" value="F:propionyl-CoA carboxylase activity"/>
    <property type="evidence" value="ECO:0007669"/>
    <property type="project" value="UniProtKB-EC"/>
</dbReference>
<dbReference type="InterPro" id="IPR051047">
    <property type="entry name" value="AccD/PCCB"/>
</dbReference>
<accession>A0A644W950</accession>
<dbReference type="InterPro" id="IPR029045">
    <property type="entry name" value="ClpP/crotonase-like_dom_sf"/>
</dbReference>
<dbReference type="EC" id="6.4.1.3" evidence="3"/>
<dbReference type="AlphaFoldDB" id="A0A644W950"/>
<evidence type="ECO:0000259" key="1">
    <source>
        <dbReference type="PROSITE" id="PS50980"/>
    </source>
</evidence>
<evidence type="ECO:0000313" key="3">
    <source>
        <dbReference type="EMBL" id="MPM00037.1"/>
    </source>
</evidence>
<dbReference type="GO" id="GO:0003989">
    <property type="term" value="F:acetyl-CoA carboxylase activity"/>
    <property type="evidence" value="ECO:0007669"/>
    <property type="project" value="InterPro"/>
</dbReference>
<reference evidence="3" key="1">
    <citation type="submission" date="2019-08" db="EMBL/GenBank/DDBJ databases">
        <authorList>
            <person name="Kucharzyk K."/>
            <person name="Murdoch R.W."/>
            <person name="Higgins S."/>
            <person name="Loffler F."/>
        </authorList>
    </citation>
    <scope>NUCLEOTIDE SEQUENCE</scope>
</reference>
<evidence type="ECO:0000259" key="2">
    <source>
        <dbReference type="PROSITE" id="PS50989"/>
    </source>
</evidence>
<dbReference type="InterPro" id="IPR034733">
    <property type="entry name" value="AcCoA_carboxyl_beta"/>
</dbReference>
<proteinExistence type="predicted"/>
<comment type="caution">
    <text evidence="3">The sequence shown here is derived from an EMBL/GenBank/DDBJ whole genome shotgun (WGS) entry which is preliminary data.</text>
</comment>
<dbReference type="Pfam" id="PF01039">
    <property type="entry name" value="Carboxyl_trans"/>
    <property type="match status" value="1"/>
</dbReference>
<dbReference type="InterPro" id="IPR000438">
    <property type="entry name" value="Acetyl_CoA_COase_Trfase_b_su"/>
</dbReference>
<name>A0A644W950_9ZZZZ</name>
<dbReference type="GO" id="GO:0009317">
    <property type="term" value="C:acetyl-CoA carboxylase complex"/>
    <property type="evidence" value="ECO:0007669"/>
    <property type="project" value="InterPro"/>
</dbReference>
<dbReference type="PROSITE" id="PS50980">
    <property type="entry name" value="COA_CT_NTER"/>
    <property type="match status" value="1"/>
</dbReference>
<dbReference type="PANTHER" id="PTHR43842:SF2">
    <property type="entry name" value="PROPIONYL-COA CARBOXYLASE BETA CHAIN, MITOCHONDRIAL"/>
    <property type="match status" value="1"/>
</dbReference>
<dbReference type="Gene3D" id="3.90.226.10">
    <property type="entry name" value="2-enoyl-CoA Hydratase, Chain A, domain 1"/>
    <property type="match status" value="2"/>
</dbReference>
<feature type="domain" description="CoA carboxyltransferase C-terminal" evidence="2">
    <location>
        <begin position="258"/>
        <end position="501"/>
    </location>
</feature>
<dbReference type="EMBL" id="VSSQ01000704">
    <property type="protein sequence ID" value="MPM00037.1"/>
    <property type="molecule type" value="Genomic_DNA"/>
</dbReference>
<dbReference type="InterPro" id="IPR011763">
    <property type="entry name" value="COA_CT_C"/>
</dbReference>
<sequence length="511" mass="56066">MNKNEIFEKRVKALQEMEDNAVNKQHLKGKLTARERLNVLFDEGTFFEFDAFVSPSQSPMSSRQSNFGDGVVVGRGLVQGKSVFAYAQDFTVLGGSLGYSHGMKIAKVQEMALKLGAPIVGLMDSGGARIQEGVKSLSAYATIFNNNVRSSGIVPQISVILGPAAGGAVYSPALTDFIFMTKNTSYMFVTGPDVVKEVLNEDIDKDGLGGGDVHANKSGVAHFVSDDEEHTILLVRKLLSYIPSNNFESLPVSNQISYYKSRQQYLNKIIPDDPNRPYDMKEIIKILVDKDSFFEVHEGYAQNILVGFARLNGKTIGIVANQPKVMAGTLDINASIKGARFVRFCDAFNIPLLILEDVPGFLPGIEQEHNGIIRNGAKLLYAFCEATVPKITVITRKAYGGAYIVMSSKNTGGDFNFAWPSAEIAVMGPAGAIKIVHKHELANAENKAEMEKILTEKYKAEIANPYKAEEIGLIDEVIIPEKTREVLITSFEILSNKQYSKPERKHGSIPL</sequence>
<keyword evidence="3" id="KW-0436">Ligase</keyword>
<dbReference type="GO" id="GO:0006633">
    <property type="term" value="P:fatty acid biosynthetic process"/>
    <property type="evidence" value="ECO:0007669"/>
    <property type="project" value="InterPro"/>
</dbReference>
<dbReference type="PRINTS" id="PR01070">
    <property type="entry name" value="ACCCTRFRASEB"/>
</dbReference>
<dbReference type="FunFam" id="3.90.226.10:FF:000017">
    <property type="entry name" value="Propionyl-CoA carboxylase subunit beta 5"/>
    <property type="match status" value="1"/>
</dbReference>